<dbReference type="InParanoid" id="A0A1Y1YYR5"/>
<dbReference type="PROSITE" id="PS50240">
    <property type="entry name" value="TRYPSIN_DOM"/>
    <property type="match status" value="1"/>
</dbReference>
<name>A0A1Y1YYR5_9FUNG</name>
<keyword evidence="2" id="KW-1015">Disulfide bond</keyword>
<dbReference type="SMART" id="SM00020">
    <property type="entry name" value="Tryp_SPc"/>
    <property type="match status" value="1"/>
</dbReference>
<comment type="similarity">
    <text evidence="1">Belongs to the peptidase S1 family.</text>
</comment>
<dbReference type="AlphaFoldDB" id="A0A1Y1YYR5"/>
<dbReference type="Pfam" id="PF00089">
    <property type="entry name" value="Trypsin"/>
    <property type="match status" value="1"/>
</dbReference>
<evidence type="ECO:0000256" key="2">
    <source>
        <dbReference type="ARBA" id="ARBA00023157"/>
    </source>
</evidence>
<dbReference type="GO" id="GO:0004252">
    <property type="term" value="F:serine-type endopeptidase activity"/>
    <property type="evidence" value="ECO:0007669"/>
    <property type="project" value="InterPro"/>
</dbReference>
<dbReference type="PROSITE" id="PS51257">
    <property type="entry name" value="PROKAR_LIPOPROTEIN"/>
    <property type="match status" value="1"/>
</dbReference>
<organism evidence="5 6">
    <name type="scientific">Basidiobolus meristosporus CBS 931.73</name>
    <dbReference type="NCBI Taxonomy" id="1314790"/>
    <lineage>
        <taxon>Eukaryota</taxon>
        <taxon>Fungi</taxon>
        <taxon>Fungi incertae sedis</taxon>
        <taxon>Zoopagomycota</taxon>
        <taxon>Entomophthoromycotina</taxon>
        <taxon>Basidiobolomycetes</taxon>
        <taxon>Basidiobolales</taxon>
        <taxon>Basidiobolaceae</taxon>
        <taxon>Basidiobolus</taxon>
    </lineage>
</organism>
<feature type="chain" id="PRO_5013276942" evidence="3">
    <location>
        <begin position="22"/>
        <end position="289"/>
    </location>
</feature>
<dbReference type="PANTHER" id="PTHR24276:SF98">
    <property type="entry name" value="FI18310P1-RELATED"/>
    <property type="match status" value="1"/>
</dbReference>
<dbReference type="InterPro" id="IPR001314">
    <property type="entry name" value="Peptidase_S1A"/>
</dbReference>
<dbReference type="PANTHER" id="PTHR24276">
    <property type="entry name" value="POLYSERASE-RELATED"/>
    <property type="match status" value="1"/>
</dbReference>
<dbReference type="PRINTS" id="PR00722">
    <property type="entry name" value="CHYMOTRYPSIN"/>
</dbReference>
<feature type="domain" description="Peptidase S1" evidence="4">
    <location>
        <begin position="29"/>
        <end position="258"/>
    </location>
</feature>
<evidence type="ECO:0000313" key="6">
    <source>
        <dbReference type="Proteomes" id="UP000193498"/>
    </source>
</evidence>
<dbReference type="InterPro" id="IPR001254">
    <property type="entry name" value="Trypsin_dom"/>
</dbReference>
<accession>A0A1Y1YYR5</accession>
<dbReference type="STRING" id="1314790.A0A1Y1YYR5"/>
<dbReference type="OrthoDB" id="10061449at2759"/>
<dbReference type="InterPro" id="IPR009003">
    <property type="entry name" value="Peptidase_S1_PA"/>
</dbReference>
<feature type="signal peptide" evidence="3">
    <location>
        <begin position="1"/>
        <end position="21"/>
    </location>
</feature>
<keyword evidence="5" id="KW-0645">Protease</keyword>
<proteinExistence type="inferred from homology"/>
<evidence type="ECO:0000256" key="1">
    <source>
        <dbReference type="ARBA" id="ARBA00007664"/>
    </source>
</evidence>
<dbReference type="Proteomes" id="UP000193498">
    <property type="component" value="Unassembled WGS sequence"/>
</dbReference>
<dbReference type="InterPro" id="IPR050430">
    <property type="entry name" value="Peptidase_S1"/>
</dbReference>
<keyword evidence="3" id="KW-0732">Signal</keyword>
<keyword evidence="6" id="KW-1185">Reference proteome</keyword>
<comment type="caution">
    <text evidence="5">The sequence shown here is derived from an EMBL/GenBank/DDBJ whole genome shotgun (WGS) entry which is preliminary data.</text>
</comment>
<dbReference type="GO" id="GO:0006508">
    <property type="term" value="P:proteolysis"/>
    <property type="evidence" value="ECO:0007669"/>
    <property type="project" value="UniProtKB-KW"/>
</dbReference>
<dbReference type="EMBL" id="MCFE01000049">
    <property type="protein sequence ID" value="ORY03180.1"/>
    <property type="molecule type" value="Genomic_DNA"/>
</dbReference>
<reference evidence="5 6" key="1">
    <citation type="submission" date="2016-07" db="EMBL/GenBank/DDBJ databases">
        <title>Pervasive Adenine N6-methylation of Active Genes in Fungi.</title>
        <authorList>
            <consortium name="DOE Joint Genome Institute"/>
            <person name="Mondo S.J."/>
            <person name="Dannebaum R.O."/>
            <person name="Kuo R.C."/>
            <person name="Labutti K."/>
            <person name="Haridas S."/>
            <person name="Kuo A."/>
            <person name="Salamov A."/>
            <person name="Ahrendt S.R."/>
            <person name="Lipzen A."/>
            <person name="Sullivan W."/>
            <person name="Andreopoulos W.B."/>
            <person name="Clum A."/>
            <person name="Lindquist E."/>
            <person name="Daum C."/>
            <person name="Ramamoorthy G.K."/>
            <person name="Gryganskyi A."/>
            <person name="Culley D."/>
            <person name="Magnuson J.K."/>
            <person name="James T.Y."/>
            <person name="O'Malley M.A."/>
            <person name="Stajich J.E."/>
            <person name="Spatafora J.W."/>
            <person name="Visel A."/>
            <person name="Grigoriev I.V."/>
        </authorList>
    </citation>
    <scope>NUCLEOTIDE SEQUENCE [LARGE SCALE GENOMIC DNA]</scope>
    <source>
        <strain evidence="5 6">CBS 931.73</strain>
    </source>
</reference>
<evidence type="ECO:0000313" key="5">
    <source>
        <dbReference type="EMBL" id="ORY03180.1"/>
    </source>
</evidence>
<dbReference type="InterPro" id="IPR043504">
    <property type="entry name" value="Peptidase_S1_PA_chymotrypsin"/>
</dbReference>
<keyword evidence="5" id="KW-0378">Hydrolase</keyword>
<evidence type="ECO:0000259" key="4">
    <source>
        <dbReference type="PROSITE" id="PS50240"/>
    </source>
</evidence>
<protein>
    <submittedName>
        <fullName evidence="5">Trypsin-like serine protease</fullName>
    </submittedName>
</protein>
<dbReference type="PROSITE" id="PS00135">
    <property type="entry name" value="TRYPSIN_SER"/>
    <property type="match status" value="1"/>
</dbReference>
<dbReference type="Gene3D" id="2.40.10.10">
    <property type="entry name" value="Trypsin-like serine proteases"/>
    <property type="match status" value="1"/>
</dbReference>
<dbReference type="SUPFAM" id="SSF50494">
    <property type="entry name" value="Trypsin-like serine proteases"/>
    <property type="match status" value="1"/>
</dbReference>
<dbReference type="InterPro" id="IPR033116">
    <property type="entry name" value="TRYPSIN_SER"/>
</dbReference>
<gene>
    <name evidence="5" type="ORF">K493DRAFT_334343</name>
</gene>
<evidence type="ECO:0000256" key="3">
    <source>
        <dbReference type="SAM" id="SignalP"/>
    </source>
</evidence>
<sequence length="289" mass="31780">MRGALLVGAFCSLVACPLVHTELSPLQYIENGRPRGFDEVPYLVSIHDTSDAYCSGVLLSDTWVLSTQFCLQTSAENDTVTAISKSNVSKVRVYASGGASYENIPVKRVVPRYSALIGEQKLSNILLIELEHKVNQTQTSLFATIGNSNLMAQEMLEATGLSDEELFSSLTVTVQEPDTCRLLHWREIEIRDSPMICGTVDMSQSTGDGDSGGPLYRRKSNGQTSVYGLIAGISLLNEEYYTFVNLQYHLSWISRTTGIPKGTLLSKSAKLKGNPSLGIMLLLVFLWFH</sequence>